<evidence type="ECO:0000313" key="5">
    <source>
        <dbReference type="Proteomes" id="UP001637993"/>
    </source>
</evidence>
<keyword evidence="2" id="KW-0472">Membrane</keyword>
<keyword evidence="4" id="KW-0067">ATP-binding</keyword>
<keyword evidence="2" id="KW-0812">Transmembrane</keyword>
<dbReference type="Gene3D" id="3.40.50.300">
    <property type="entry name" value="P-loop containing nucleotide triphosphate hydrolases"/>
    <property type="match status" value="2"/>
</dbReference>
<evidence type="ECO:0000256" key="1">
    <source>
        <dbReference type="SAM" id="Coils"/>
    </source>
</evidence>
<feature type="domain" description="Rad50/SbcC-type AAA" evidence="3">
    <location>
        <begin position="7"/>
        <end position="275"/>
    </location>
</feature>
<reference evidence="4 5" key="1">
    <citation type="journal article" date="2025" name="Anaerobe">
        <title>Description of Anaerococcus kampingiae sp. nov., Anaerococcus groningensis sp. nov., Anaerococcus martiniensis sp. nov., and Anaerococcus cruorum sp. nov., isolated from human clinical specimens.</title>
        <authorList>
            <person name="Boiten K.E."/>
            <person name="Meijer J."/>
            <person name="van Wezel E.M."/>
            <person name="Veloo A.C.M."/>
        </authorList>
    </citation>
    <scope>NUCLEOTIDE SEQUENCE [LARGE SCALE GENOMIC DNA]</scope>
    <source>
        <strain evidence="4 5">ENR1011</strain>
    </source>
</reference>
<protein>
    <submittedName>
        <fullName evidence="4">ATP-binding protein</fullName>
    </submittedName>
</protein>
<keyword evidence="1" id="KW-0175">Coiled coil</keyword>
<proteinExistence type="predicted"/>
<organism evidence="4 5">
    <name type="scientific">Anaerococcus groningensis</name>
    <dbReference type="NCBI Taxonomy" id="3115616"/>
    <lineage>
        <taxon>Bacteria</taxon>
        <taxon>Bacillati</taxon>
        <taxon>Bacillota</taxon>
        <taxon>Tissierellia</taxon>
        <taxon>Tissierellales</taxon>
        <taxon>Peptoniphilaceae</taxon>
        <taxon>Anaerococcus</taxon>
    </lineage>
</organism>
<evidence type="ECO:0000313" key="4">
    <source>
        <dbReference type="EMBL" id="MFO3718133.1"/>
    </source>
</evidence>
<dbReference type="GO" id="GO:0005524">
    <property type="term" value="F:ATP binding"/>
    <property type="evidence" value="ECO:0007669"/>
    <property type="project" value="UniProtKB-KW"/>
</dbReference>
<feature type="transmembrane region" description="Helical" evidence="2">
    <location>
        <begin position="298"/>
        <end position="316"/>
    </location>
</feature>
<dbReference type="RefSeq" id="WP_410024690.1">
    <property type="nucleotide sequence ID" value="NZ_JBGMEG010000014.1"/>
</dbReference>
<feature type="transmembrane region" description="Helical" evidence="2">
    <location>
        <begin position="322"/>
        <end position="338"/>
    </location>
</feature>
<gene>
    <name evidence="4" type="ORF">AB9Q04_07310</name>
</gene>
<dbReference type="EMBL" id="JBGMEG010000014">
    <property type="protein sequence ID" value="MFO3718133.1"/>
    <property type="molecule type" value="Genomic_DNA"/>
</dbReference>
<dbReference type="SUPFAM" id="SSF52540">
    <property type="entry name" value="P-loop containing nucleoside triphosphate hydrolases"/>
    <property type="match status" value="1"/>
</dbReference>
<keyword evidence="4" id="KW-0547">Nucleotide-binding</keyword>
<sequence>MSVIIKKLHLISFGHFENTTIDLDSGFNLIYGKNESGKSTIASFIEGILYGFDDGSRVRHFNKKQEIYRPLNSYKYAGLAVFNKDGIDYRISRNFDSGEYEIYDLFHNEVVEAKTSNLNYPGEFLLGLSYDIYKNIISNYQSQESSEKAKAKVVELLINRDDYNFSASDAINFLDNKLAEIGSDRAYTRPYAKTKTEIDELSREILDLKSLRNETNKDFAKLYKNRDDIANKSNKLKDLKNARDSYRENVAYKNLEDEIKYKNELNFVENELKKYDDLKDKKNLVVEAEKEYLSNKNLSRHYVFYILGSLLLIVLWRYFKQNYLLVLAIILPLMMIAIDKKNKEVSESTDKKYNDQRYIEYLRLVKEKEKIEDVLRVLANQDKTKDRTNIEAIQKMDIKETEDKIRKLESDLEILTKTNIDLERKLASAEQMLNTEVDLVDRLNILEQNLKTMEKQIAAINLAKDTIAEVSKSSTADRNTFNNEISDLISTITKDKYKKITYDNELNPSITTSSGETISVDKLSTGFYDQLNFALKFLINENKLDNFIIFDDAFINYDLDRLRLALFFLLDLASDRQIIYLSCHNREEEVLKSEAIDFNMIDLEEI</sequence>
<feature type="coiled-coil region" evidence="1">
    <location>
        <begin position="191"/>
        <end position="278"/>
    </location>
</feature>
<accession>A0ABW9N224</accession>
<dbReference type="InterPro" id="IPR027417">
    <property type="entry name" value="P-loop_NTPase"/>
</dbReference>
<keyword evidence="2" id="KW-1133">Transmembrane helix</keyword>
<evidence type="ECO:0000256" key="2">
    <source>
        <dbReference type="SAM" id="Phobius"/>
    </source>
</evidence>
<keyword evidence="5" id="KW-1185">Reference proteome</keyword>
<name>A0ABW9N224_9FIRM</name>
<dbReference type="Pfam" id="PF13476">
    <property type="entry name" value="AAA_23"/>
    <property type="match status" value="1"/>
</dbReference>
<dbReference type="Proteomes" id="UP001637993">
    <property type="component" value="Unassembled WGS sequence"/>
</dbReference>
<dbReference type="PANTHER" id="PTHR41259:SF1">
    <property type="entry name" value="DOUBLE-STRAND BREAK REPAIR RAD50 ATPASE, PUTATIVE-RELATED"/>
    <property type="match status" value="1"/>
</dbReference>
<dbReference type="PANTHER" id="PTHR41259">
    <property type="entry name" value="DOUBLE-STRAND BREAK REPAIR RAD50 ATPASE, PUTATIVE-RELATED"/>
    <property type="match status" value="1"/>
</dbReference>
<feature type="coiled-coil region" evidence="1">
    <location>
        <begin position="391"/>
        <end position="463"/>
    </location>
</feature>
<comment type="caution">
    <text evidence="4">The sequence shown here is derived from an EMBL/GenBank/DDBJ whole genome shotgun (WGS) entry which is preliminary data.</text>
</comment>
<dbReference type="InterPro" id="IPR038729">
    <property type="entry name" value="Rad50/SbcC_AAA"/>
</dbReference>
<evidence type="ECO:0000259" key="3">
    <source>
        <dbReference type="Pfam" id="PF13476"/>
    </source>
</evidence>